<protein>
    <submittedName>
        <fullName evidence="4">GNAT family N-acetyltransferase</fullName>
    </submittedName>
</protein>
<gene>
    <name evidence="4" type="ORF">M5X09_18110</name>
</gene>
<dbReference type="CDD" id="cd04301">
    <property type="entry name" value="NAT_SF"/>
    <property type="match status" value="1"/>
</dbReference>
<evidence type="ECO:0000256" key="1">
    <source>
        <dbReference type="ARBA" id="ARBA00022679"/>
    </source>
</evidence>
<dbReference type="EMBL" id="JAMDLW010000023">
    <property type="protein sequence ID" value="MCY9521558.1"/>
    <property type="molecule type" value="Genomic_DNA"/>
</dbReference>
<organism evidence="4 5">
    <name type="scientific">Paenibacillus apiarius</name>
    <dbReference type="NCBI Taxonomy" id="46240"/>
    <lineage>
        <taxon>Bacteria</taxon>
        <taxon>Bacillati</taxon>
        <taxon>Bacillota</taxon>
        <taxon>Bacilli</taxon>
        <taxon>Bacillales</taxon>
        <taxon>Paenibacillaceae</taxon>
        <taxon>Paenibacillus</taxon>
    </lineage>
</organism>
<dbReference type="PANTHER" id="PTHR43877">
    <property type="entry name" value="AMINOALKYLPHOSPHONATE N-ACETYLTRANSFERASE-RELATED-RELATED"/>
    <property type="match status" value="1"/>
</dbReference>
<dbReference type="RefSeq" id="WP_268601568.1">
    <property type="nucleotide sequence ID" value="NZ_JAMDLV010000006.1"/>
</dbReference>
<evidence type="ECO:0000259" key="3">
    <source>
        <dbReference type="PROSITE" id="PS51186"/>
    </source>
</evidence>
<keyword evidence="2" id="KW-0012">Acyltransferase</keyword>
<accession>A0ABT4DW26</accession>
<dbReference type="SUPFAM" id="SSF55729">
    <property type="entry name" value="Acyl-CoA N-acyltransferases (Nat)"/>
    <property type="match status" value="1"/>
</dbReference>
<reference evidence="4 5" key="1">
    <citation type="submission" date="2022-05" db="EMBL/GenBank/DDBJ databases">
        <title>Genome Sequencing of Bee-Associated Microbes.</title>
        <authorList>
            <person name="Dunlap C."/>
        </authorList>
    </citation>
    <scope>NUCLEOTIDE SEQUENCE [LARGE SCALE GENOMIC DNA]</scope>
    <source>
        <strain evidence="4 5">NRRL NRS-1438</strain>
    </source>
</reference>
<dbReference type="Pfam" id="PF00583">
    <property type="entry name" value="Acetyltransf_1"/>
    <property type="match status" value="1"/>
</dbReference>
<dbReference type="PROSITE" id="PS51186">
    <property type="entry name" value="GNAT"/>
    <property type="match status" value="1"/>
</dbReference>
<feature type="domain" description="N-acetyltransferase" evidence="3">
    <location>
        <begin position="1"/>
        <end position="167"/>
    </location>
</feature>
<dbReference type="InterPro" id="IPR000182">
    <property type="entry name" value="GNAT_dom"/>
</dbReference>
<proteinExistence type="predicted"/>
<name>A0ABT4DW26_9BACL</name>
<keyword evidence="5" id="KW-1185">Reference proteome</keyword>
<sequence>MTIHRAVQSELDDVLALVRECVEQMHSQGVDQWDEDYPNARILMEDIRLGRMFTYRDGEEIVGMMTLDENQEEQFEAISWRDEGGRALIAHRLAVKPSHQGQGIAKKMLAFADRYAQEQGYSSLRFDSYSKNTKAVELYKRLGYEVRGEIMYPVLESPFFVFEKHWPAVRTDSNT</sequence>
<evidence type="ECO:0000313" key="5">
    <source>
        <dbReference type="Proteomes" id="UP001207626"/>
    </source>
</evidence>
<keyword evidence="1" id="KW-0808">Transferase</keyword>
<comment type="caution">
    <text evidence="4">The sequence shown here is derived from an EMBL/GenBank/DDBJ whole genome shotgun (WGS) entry which is preliminary data.</text>
</comment>
<dbReference type="PANTHER" id="PTHR43877:SF2">
    <property type="entry name" value="AMINOALKYLPHOSPHONATE N-ACETYLTRANSFERASE-RELATED"/>
    <property type="match status" value="1"/>
</dbReference>
<dbReference type="InterPro" id="IPR050832">
    <property type="entry name" value="Bact_Acetyltransf"/>
</dbReference>
<dbReference type="Proteomes" id="UP001207626">
    <property type="component" value="Unassembled WGS sequence"/>
</dbReference>
<dbReference type="Gene3D" id="3.40.630.30">
    <property type="match status" value="1"/>
</dbReference>
<evidence type="ECO:0000313" key="4">
    <source>
        <dbReference type="EMBL" id="MCY9521558.1"/>
    </source>
</evidence>
<evidence type="ECO:0000256" key="2">
    <source>
        <dbReference type="ARBA" id="ARBA00023315"/>
    </source>
</evidence>
<dbReference type="InterPro" id="IPR016181">
    <property type="entry name" value="Acyl_CoA_acyltransferase"/>
</dbReference>